<proteinExistence type="inferred from homology"/>
<evidence type="ECO:0000313" key="4">
    <source>
        <dbReference type="EnsemblPlants" id="ONIVA04G07250.1"/>
    </source>
</evidence>
<reference evidence="4" key="2">
    <citation type="submission" date="2018-04" db="EMBL/GenBank/DDBJ databases">
        <title>OnivRS2 (Oryza nivara Reference Sequence Version 2).</title>
        <authorList>
            <person name="Zhang J."/>
            <person name="Kudrna D."/>
            <person name="Lee S."/>
            <person name="Talag J."/>
            <person name="Rajasekar S."/>
            <person name="Welchert J."/>
            <person name="Hsing Y.-I."/>
            <person name="Wing R.A."/>
        </authorList>
    </citation>
    <scope>NUCLEOTIDE SEQUENCE [LARGE SCALE GENOMIC DNA]</scope>
    <source>
        <strain evidence="4">SL10</strain>
    </source>
</reference>
<evidence type="ECO:0000256" key="2">
    <source>
        <dbReference type="ARBA" id="ARBA00022734"/>
    </source>
</evidence>
<reference evidence="4" key="1">
    <citation type="submission" date="2015-04" db="UniProtKB">
        <authorList>
            <consortium name="EnsemblPlants"/>
        </authorList>
    </citation>
    <scope>IDENTIFICATION</scope>
    <source>
        <strain evidence="4">SL10</strain>
    </source>
</reference>
<evidence type="ECO:0000256" key="1">
    <source>
        <dbReference type="ARBA" id="ARBA00007606"/>
    </source>
</evidence>
<dbReference type="PANTHER" id="PTHR32401">
    <property type="entry name" value="CONCANAVALIN A-LIKE LECTIN FAMILY PROTEIN"/>
    <property type="match status" value="1"/>
</dbReference>
<keyword evidence="5" id="KW-1185">Reference proteome</keyword>
<sequence length="149" mass="16851">MTADIEFDGATNALALTLRFDDNATLAPAHIISTRADVKRLLTQEVAFGFSATTGSWIERHRILSWSFNSTTVAVEDQPREQSTSTSFCASYLPLVTEVTFNLTLVWEGNKDGEAKKGRNTPVMATLQQWQRNKEIFLWRWWDSGGHRV</sequence>
<evidence type="ECO:0000313" key="5">
    <source>
        <dbReference type="Proteomes" id="UP000006591"/>
    </source>
</evidence>
<dbReference type="InterPro" id="IPR001220">
    <property type="entry name" value="Legume_lectin_dom"/>
</dbReference>
<dbReference type="InterPro" id="IPR050258">
    <property type="entry name" value="Leguminous_Lectin"/>
</dbReference>
<name>A0A0E0GZJ6_ORYNI</name>
<protein>
    <recommendedName>
        <fullName evidence="3">Legume lectin domain-containing protein</fullName>
    </recommendedName>
</protein>
<dbReference type="Gramene" id="ONIVA04G07250.1">
    <property type="protein sequence ID" value="ONIVA04G07250.1"/>
    <property type="gene ID" value="ONIVA04G07250"/>
</dbReference>
<comment type="similarity">
    <text evidence="1">Belongs to the leguminous lectin family.</text>
</comment>
<dbReference type="GO" id="GO:0030246">
    <property type="term" value="F:carbohydrate binding"/>
    <property type="evidence" value="ECO:0007669"/>
    <property type="project" value="UniProtKB-KW"/>
</dbReference>
<organism evidence="4">
    <name type="scientific">Oryza nivara</name>
    <name type="common">Indian wild rice</name>
    <name type="synonym">Oryza sativa f. spontanea</name>
    <dbReference type="NCBI Taxonomy" id="4536"/>
    <lineage>
        <taxon>Eukaryota</taxon>
        <taxon>Viridiplantae</taxon>
        <taxon>Streptophyta</taxon>
        <taxon>Embryophyta</taxon>
        <taxon>Tracheophyta</taxon>
        <taxon>Spermatophyta</taxon>
        <taxon>Magnoliopsida</taxon>
        <taxon>Liliopsida</taxon>
        <taxon>Poales</taxon>
        <taxon>Poaceae</taxon>
        <taxon>BOP clade</taxon>
        <taxon>Oryzoideae</taxon>
        <taxon>Oryzeae</taxon>
        <taxon>Oryzinae</taxon>
        <taxon>Oryza</taxon>
    </lineage>
</organism>
<dbReference type="Pfam" id="PF00139">
    <property type="entry name" value="Lectin_legB"/>
    <property type="match status" value="1"/>
</dbReference>
<keyword evidence="2" id="KW-0430">Lectin</keyword>
<dbReference type="HOGENOM" id="CLU_1868488_0_0_1"/>
<accession>A0A0E0GZJ6</accession>
<dbReference type="AlphaFoldDB" id="A0A0E0GZJ6"/>
<feature type="domain" description="Legume lectin" evidence="3">
    <location>
        <begin position="1"/>
        <end position="79"/>
    </location>
</feature>
<dbReference type="SUPFAM" id="SSF49899">
    <property type="entry name" value="Concanavalin A-like lectins/glucanases"/>
    <property type="match status" value="1"/>
</dbReference>
<dbReference type="InterPro" id="IPR013320">
    <property type="entry name" value="ConA-like_dom_sf"/>
</dbReference>
<dbReference type="PANTHER" id="PTHR32401:SF49">
    <property type="entry name" value="OS10G0129200 PROTEIN"/>
    <property type="match status" value="1"/>
</dbReference>
<evidence type="ECO:0000259" key="3">
    <source>
        <dbReference type="Pfam" id="PF00139"/>
    </source>
</evidence>
<dbReference type="Gene3D" id="2.60.120.200">
    <property type="match status" value="1"/>
</dbReference>
<dbReference type="Proteomes" id="UP000006591">
    <property type="component" value="Chromosome 4"/>
</dbReference>
<dbReference type="OMA" id="EIFLWRW"/>
<dbReference type="EnsemblPlants" id="ONIVA04G07250.1">
    <property type="protein sequence ID" value="ONIVA04G07250.1"/>
    <property type="gene ID" value="ONIVA04G07250"/>
</dbReference>